<evidence type="ECO:0000313" key="3">
    <source>
        <dbReference type="Proteomes" id="UP000800094"/>
    </source>
</evidence>
<dbReference type="EMBL" id="ML987189">
    <property type="protein sequence ID" value="KAF2256989.1"/>
    <property type="molecule type" value="Genomic_DNA"/>
</dbReference>
<evidence type="ECO:0000313" key="2">
    <source>
        <dbReference type="EMBL" id="KAF2256989.1"/>
    </source>
</evidence>
<organism evidence="2 3">
    <name type="scientific">Trematosphaeria pertusa</name>
    <dbReference type="NCBI Taxonomy" id="390896"/>
    <lineage>
        <taxon>Eukaryota</taxon>
        <taxon>Fungi</taxon>
        <taxon>Dikarya</taxon>
        <taxon>Ascomycota</taxon>
        <taxon>Pezizomycotina</taxon>
        <taxon>Dothideomycetes</taxon>
        <taxon>Pleosporomycetidae</taxon>
        <taxon>Pleosporales</taxon>
        <taxon>Massarineae</taxon>
        <taxon>Trematosphaeriaceae</taxon>
        <taxon>Trematosphaeria</taxon>
    </lineage>
</organism>
<gene>
    <name evidence="2" type="ORF">BU26DRAFT_33303</name>
</gene>
<proteinExistence type="predicted"/>
<feature type="region of interest" description="Disordered" evidence="1">
    <location>
        <begin position="141"/>
        <end position="163"/>
    </location>
</feature>
<accession>A0A6A6J2N9</accession>
<dbReference type="Proteomes" id="UP000800094">
    <property type="component" value="Unassembled WGS sequence"/>
</dbReference>
<dbReference type="RefSeq" id="XP_033691993.1">
    <property type="nucleotide sequence ID" value="XM_033822210.1"/>
</dbReference>
<reference evidence="2" key="1">
    <citation type="journal article" date="2020" name="Stud. Mycol.">
        <title>101 Dothideomycetes genomes: a test case for predicting lifestyles and emergence of pathogens.</title>
        <authorList>
            <person name="Haridas S."/>
            <person name="Albert R."/>
            <person name="Binder M."/>
            <person name="Bloem J."/>
            <person name="Labutti K."/>
            <person name="Salamov A."/>
            <person name="Andreopoulos B."/>
            <person name="Baker S."/>
            <person name="Barry K."/>
            <person name="Bills G."/>
            <person name="Bluhm B."/>
            <person name="Cannon C."/>
            <person name="Castanera R."/>
            <person name="Culley D."/>
            <person name="Daum C."/>
            <person name="Ezra D."/>
            <person name="Gonzalez J."/>
            <person name="Henrissat B."/>
            <person name="Kuo A."/>
            <person name="Liang C."/>
            <person name="Lipzen A."/>
            <person name="Lutzoni F."/>
            <person name="Magnuson J."/>
            <person name="Mondo S."/>
            <person name="Nolan M."/>
            <person name="Ohm R."/>
            <person name="Pangilinan J."/>
            <person name="Park H.-J."/>
            <person name="Ramirez L."/>
            <person name="Alfaro M."/>
            <person name="Sun H."/>
            <person name="Tritt A."/>
            <person name="Yoshinaga Y."/>
            <person name="Zwiers L.-H."/>
            <person name="Turgeon B."/>
            <person name="Goodwin S."/>
            <person name="Spatafora J."/>
            <person name="Crous P."/>
            <person name="Grigoriev I."/>
        </authorList>
    </citation>
    <scope>NUCLEOTIDE SEQUENCE</scope>
    <source>
        <strain evidence="2">CBS 122368</strain>
    </source>
</reference>
<name>A0A6A6J2N9_9PLEO</name>
<keyword evidence="3" id="KW-1185">Reference proteome</keyword>
<evidence type="ECO:0000256" key="1">
    <source>
        <dbReference type="SAM" id="MobiDB-lite"/>
    </source>
</evidence>
<sequence length="194" mass="21057">MCLGVNIEIGPDAASHQGVCGYLCPRPPIAPGQPPYAIVWLPKVREHIPYGVNNSIWRLRSSNSEWGSSFLKAFGGLCKCGAGKDVGSADLGWNGGRDDACLNRGCVFCMIVKRLAPRDRPADRSVSVRGQNPSPRIVMQQTCQQRPTASRSSTRGLISGSGQPMHVLPEMSQGQQPGARSRLRARRRNVYCGI</sequence>
<feature type="compositionally biased region" description="Polar residues" evidence="1">
    <location>
        <begin position="141"/>
        <end position="162"/>
    </location>
</feature>
<dbReference type="GeneID" id="54575540"/>
<protein>
    <submittedName>
        <fullName evidence="2">Uncharacterized protein</fullName>
    </submittedName>
</protein>
<dbReference type="AlphaFoldDB" id="A0A6A6J2N9"/>